<dbReference type="FunFam" id="1.10.40.30:FF:000007">
    <property type="entry name" value="Adenylosuccinate lyase"/>
    <property type="match status" value="1"/>
</dbReference>
<dbReference type="InterPro" id="IPR004769">
    <property type="entry name" value="Pur_lyase"/>
</dbReference>
<evidence type="ECO:0000256" key="9">
    <source>
        <dbReference type="ARBA" id="ARBA00030717"/>
    </source>
</evidence>
<dbReference type="Gene3D" id="1.10.40.30">
    <property type="entry name" value="Fumarase/aspartase (C-terminal domain)"/>
    <property type="match status" value="1"/>
</dbReference>
<evidence type="ECO:0000256" key="4">
    <source>
        <dbReference type="ARBA" id="ARBA00012339"/>
    </source>
</evidence>
<dbReference type="PROSITE" id="PS00163">
    <property type="entry name" value="FUMARATE_LYASES"/>
    <property type="match status" value="1"/>
</dbReference>
<evidence type="ECO:0000313" key="15">
    <source>
        <dbReference type="Proteomes" id="UP000182427"/>
    </source>
</evidence>
<gene>
    <name evidence="14" type="ORF">SAMN05444167_1366</name>
</gene>
<feature type="domain" description="Adenylosuccinate lyase C-terminal" evidence="13">
    <location>
        <begin position="369"/>
        <end position="449"/>
    </location>
</feature>
<dbReference type="Proteomes" id="UP000182427">
    <property type="component" value="Chromosome I"/>
</dbReference>
<dbReference type="CDD" id="cd01360">
    <property type="entry name" value="Adenylsuccinate_lyase_1"/>
    <property type="match status" value="1"/>
</dbReference>
<dbReference type="PRINTS" id="PR00149">
    <property type="entry name" value="FUMRATELYASE"/>
</dbReference>
<evidence type="ECO:0000256" key="1">
    <source>
        <dbReference type="ARBA" id="ARBA00004706"/>
    </source>
</evidence>
<dbReference type="FunFam" id="1.20.200.10:FF:000008">
    <property type="entry name" value="Adenylosuccinate lyase"/>
    <property type="match status" value="1"/>
</dbReference>
<evidence type="ECO:0000256" key="11">
    <source>
        <dbReference type="NCBIfam" id="TIGR00928"/>
    </source>
</evidence>
<dbReference type="PANTHER" id="PTHR43172:SF1">
    <property type="entry name" value="ADENYLOSUCCINATE LYASE"/>
    <property type="match status" value="1"/>
</dbReference>
<keyword evidence="15" id="KW-1185">Reference proteome</keyword>
<dbReference type="InterPro" id="IPR020557">
    <property type="entry name" value="Fumarate_lyase_CS"/>
</dbReference>
<evidence type="ECO:0000256" key="7">
    <source>
        <dbReference type="ARBA" id="ARBA00023239"/>
    </source>
</evidence>
<dbReference type="GO" id="GO:0006189">
    <property type="term" value="P:'de novo' IMP biosynthetic process"/>
    <property type="evidence" value="ECO:0007669"/>
    <property type="project" value="UniProtKB-UniPathway"/>
</dbReference>
<protein>
    <recommendedName>
        <fullName evidence="5 11">Adenylosuccinate lyase</fullName>
        <shortName evidence="12">ASL</shortName>
        <ecNumber evidence="4 11">4.3.2.2</ecNumber>
    </recommendedName>
    <alternativeName>
        <fullName evidence="9 12">Adenylosuccinase</fullName>
    </alternativeName>
</protein>
<comment type="catalytic activity">
    <reaction evidence="8">
        <text>(2S)-2-[5-amino-1-(5-phospho-beta-D-ribosyl)imidazole-4-carboxamido]succinate = 5-amino-1-(5-phospho-beta-D-ribosyl)imidazole-4-carboxamide + fumarate</text>
        <dbReference type="Rhea" id="RHEA:23920"/>
        <dbReference type="ChEBI" id="CHEBI:29806"/>
        <dbReference type="ChEBI" id="CHEBI:58443"/>
        <dbReference type="ChEBI" id="CHEBI:58475"/>
        <dbReference type="EC" id="4.3.2.2"/>
    </reaction>
    <physiologicalReaction direction="left-to-right" evidence="8">
        <dbReference type="Rhea" id="RHEA:23921"/>
    </physiologicalReaction>
</comment>
<evidence type="ECO:0000256" key="12">
    <source>
        <dbReference type="RuleBase" id="RU361172"/>
    </source>
</evidence>
<evidence type="ECO:0000256" key="8">
    <source>
        <dbReference type="ARBA" id="ARBA00024477"/>
    </source>
</evidence>
<comment type="catalytic activity">
    <reaction evidence="10">
        <text>N(6)-(1,2-dicarboxyethyl)-AMP = fumarate + AMP</text>
        <dbReference type="Rhea" id="RHEA:16853"/>
        <dbReference type="ChEBI" id="CHEBI:29806"/>
        <dbReference type="ChEBI" id="CHEBI:57567"/>
        <dbReference type="ChEBI" id="CHEBI:456215"/>
        <dbReference type="EC" id="4.3.2.2"/>
    </reaction>
    <physiologicalReaction direction="left-to-right" evidence="10">
        <dbReference type="Rhea" id="RHEA:16854"/>
    </physiologicalReaction>
</comment>
<keyword evidence="7 12" id="KW-0456">Lyase</keyword>
<dbReference type="EC" id="4.3.2.2" evidence="4 11"/>
<dbReference type="InterPro" id="IPR008948">
    <property type="entry name" value="L-Aspartase-like"/>
</dbReference>
<accession>A0A1G7I9Z3</accession>
<dbReference type="InterPro" id="IPR000362">
    <property type="entry name" value="Fumarate_lyase_fam"/>
</dbReference>
<evidence type="ECO:0000256" key="3">
    <source>
        <dbReference type="ARBA" id="ARBA00008273"/>
    </source>
</evidence>
<name>A0A1G7I9Z3_9BACT</name>
<dbReference type="GO" id="GO:0004018">
    <property type="term" value="F:N6-(1,2-dicarboxyethyl)AMP AMP-lyase (fumarate-forming) activity"/>
    <property type="evidence" value="ECO:0007669"/>
    <property type="project" value="UniProtKB-UniRule"/>
</dbReference>
<evidence type="ECO:0000256" key="2">
    <source>
        <dbReference type="ARBA" id="ARBA00004734"/>
    </source>
</evidence>
<evidence type="ECO:0000256" key="5">
    <source>
        <dbReference type="ARBA" id="ARBA00017058"/>
    </source>
</evidence>
<dbReference type="UniPathway" id="UPA00074">
    <property type="reaction ID" value="UER00132"/>
</dbReference>
<dbReference type="SMART" id="SM00998">
    <property type="entry name" value="ADSL_C"/>
    <property type="match status" value="1"/>
</dbReference>
<dbReference type="GO" id="GO:0044208">
    <property type="term" value="P:'de novo' AMP biosynthetic process"/>
    <property type="evidence" value="ECO:0007669"/>
    <property type="project" value="UniProtKB-UniPathway"/>
</dbReference>
<dbReference type="Pfam" id="PF10397">
    <property type="entry name" value="ADSL_C"/>
    <property type="match status" value="1"/>
</dbReference>
<organism evidence="14 15">
    <name type="scientific">Terriglobus roseus</name>
    <dbReference type="NCBI Taxonomy" id="392734"/>
    <lineage>
        <taxon>Bacteria</taxon>
        <taxon>Pseudomonadati</taxon>
        <taxon>Acidobacteriota</taxon>
        <taxon>Terriglobia</taxon>
        <taxon>Terriglobales</taxon>
        <taxon>Acidobacteriaceae</taxon>
        <taxon>Terriglobus</taxon>
    </lineage>
</organism>
<proteinExistence type="inferred from homology"/>
<evidence type="ECO:0000256" key="6">
    <source>
        <dbReference type="ARBA" id="ARBA00022755"/>
    </source>
</evidence>
<dbReference type="InterPro" id="IPR024083">
    <property type="entry name" value="Fumarase/histidase_N"/>
</dbReference>
<evidence type="ECO:0000259" key="13">
    <source>
        <dbReference type="SMART" id="SM00998"/>
    </source>
</evidence>
<comment type="pathway">
    <text evidence="1 12">Purine metabolism; IMP biosynthesis via de novo pathway; 5-amino-1-(5-phospho-D-ribosyl)imidazole-4-carboxamide from 5-amino-1-(5-phospho-D-ribosyl)imidazole-4-carboxylate: step 2/2.</text>
</comment>
<dbReference type="Pfam" id="PF00206">
    <property type="entry name" value="Lyase_1"/>
    <property type="match status" value="1"/>
</dbReference>
<dbReference type="EMBL" id="LT629690">
    <property type="protein sequence ID" value="SDF09304.1"/>
    <property type="molecule type" value="Genomic_DNA"/>
</dbReference>
<comment type="similarity">
    <text evidence="3 12">Belongs to the lyase 1 family. Adenylosuccinate lyase subfamily.</text>
</comment>
<comment type="pathway">
    <text evidence="2 12">Purine metabolism; AMP biosynthesis via de novo pathway; AMP from IMP: step 2/2.</text>
</comment>
<dbReference type="GO" id="GO:0005829">
    <property type="term" value="C:cytosol"/>
    <property type="evidence" value="ECO:0007669"/>
    <property type="project" value="TreeGrafter"/>
</dbReference>
<dbReference type="InterPro" id="IPR022761">
    <property type="entry name" value="Fumarate_lyase_N"/>
</dbReference>
<dbReference type="PANTHER" id="PTHR43172">
    <property type="entry name" value="ADENYLOSUCCINATE LYASE"/>
    <property type="match status" value="1"/>
</dbReference>
<dbReference type="UniPathway" id="UPA00075">
    <property type="reaction ID" value="UER00336"/>
</dbReference>
<evidence type="ECO:0000256" key="10">
    <source>
        <dbReference type="ARBA" id="ARBA00049115"/>
    </source>
</evidence>
<reference evidence="14 15" key="1">
    <citation type="submission" date="2016-10" db="EMBL/GenBank/DDBJ databases">
        <authorList>
            <person name="de Groot N.N."/>
        </authorList>
    </citation>
    <scope>NUCLEOTIDE SEQUENCE [LARGE SCALE GENOMIC DNA]</scope>
    <source>
        <strain evidence="14 15">GAS232</strain>
    </source>
</reference>
<dbReference type="GO" id="GO:0070626">
    <property type="term" value="F:(S)-2-(5-amino-1-(5-phospho-D-ribosyl)imidazole-4-carboxamido) succinate lyase (fumarate-forming) activity"/>
    <property type="evidence" value="ECO:0007669"/>
    <property type="project" value="TreeGrafter"/>
</dbReference>
<evidence type="ECO:0000313" key="14">
    <source>
        <dbReference type="EMBL" id="SDF09304.1"/>
    </source>
</evidence>
<dbReference type="InterPro" id="IPR019468">
    <property type="entry name" value="AdenyloSucc_lyase_C"/>
</dbReference>
<sequence>MVARAQPALIPATTPKRYVPLIDRYTRPAMRQLWSDESKFRAWLEVEATASEVLADAGIVPQEAARAIRSKGDFEIARIQEIELQTRHDVIAFTTAVAEKVGPESRWLHFGLTSTDVVDTAQALLLKKASATILEGLHALSDVLKRRAIEFALTPCIGRTHGVHAEPTTFGLKLLLWYTECQRNITRFTAAAEDMRVGKLSGAVGSYGTVTPQLEEEICKRLGLKAAEVSTQVLQRDRHAAYIGAISIIASSLDKIGTEIRHLQRTEVREAEEFFSEKQKGSSAMPHKRNPITCENICGLARVMRANSQVALEDVALWHERDISHSSAERVILPDTTTLADYTLSKATNLIDKLMVYPERMLKNLNLTGGLVFSGQLLLDLAEAGMLREDAYKTVQTLAMKAWKEDLVFKELVAADPQITSLLSPERIARAFDVNRRLNNVPAIFERVFGKPLSELQAQ</sequence>
<dbReference type="NCBIfam" id="TIGR00928">
    <property type="entry name" value="purB"/>
    <property type="match status" value="1"/>
</dbReference>
<dbReference type="Gene3D" id="1.20.200.10">
    <property type="entry name" value="Fumarase/aspartase (Central domain)"/>
    <property type="match status" value="1"/>
</dbReference>
<dbReference type="Gene3D" id="1.10.275.10">
    <property type="entry name" value="Fumarase/aspartase (N-terminal domain)"/>
    <property type="match status" value="1"/>
</dbReference>
<dbReference type="AlphaFoldDB" id="A0A1G7I9Z3"/>
<keyword evidence="6 12" id="KW-0658">Purine biosynthesis</keyword>
<dbReference type="PRINTS" id="PR00145">
    <property type="entry name" value="ARGSUCLYASE"/>
</dbReference>
<dbReference type="SUPFAM" id="SSF48557">
    <property type="entry name" value="L-aspartase-like"/>
    <property type="match status" value="1"/>
</dbReference>